<evidence type="ECO:0000256" key="1">
    <source>
        <dbReference type="SAM" id="MobiDB-lite"/>
    </source>
</evidence>
<feature type="transmembrane region" description="Helical" evidence="2">
    <location>
        <begin position="467"/>
        <end position="491"/>
    </location>
</feature>
<accession>B8C680</accession>
<dbReference type="InParanoid" id="B8C680"/>
<dbReference type="EMBL" id="CM000643">
    <property type="protein sequence ID" value="EED91249.1"/>
    <property type="molecule type" value="Genomic_DNA"/>
</dbReference>
<protein>
    <submittedName>
        <fullName evidence="4">Uncharacterized protein</fullName>
    </submittedName>
</protein>
<name>B8C680_THAPS</name>
<evidence type="ECO:0000256" key="2">
    <source>
        <dbReference type="SAM" id="Phobius"/>
    </source>
</evidence>
<evidence type="ECO:0000313" key="4">
    <source>
        <dbReference type="EMBL" id="EED91249.1"/>
    </source>
</evidence>
<keyword evidence="3" id="KW-0732">Signal</keyword>
<dbReference type="eggNOG" id="ENOG502SPYY">
    <property type="taxonomic scope" value="Eukaryota"/>
</dbReference>
<keyword evidence="5" id="KW-1185">Reference proteome</keyword>
<feature type="compositionally biased region" description="Acidic residues" evidence="1">
    <location>
        <begin position="194"/>
        <end position="205"/>
    </location>
</feature>
<dbReference type="RefSeq" id="XP_002291142.1">
    <property type="nucleotide sequence ID" value="XM_002291106.1"/>
</dbReference>
<evidence type="ECO:0000256" key="3">
    <source>
        <dbReference type="SAM" id="SignalP"/>
    </source>
</evidence>
<dbReference type="Proteomes" id="UP000001449">
    <property type="component" value="Chromosome 6"/>
</dbReference>
<dbReference type="KEGG" id="tps:THAPSDRAFT_23191"/>
<dbReference type="AlphaFoldDB" id="B8C680"/>
<evidence type="ECO:0000313" key="5">
    <source>
        <dbReference type="Proteomes" id="UP000001449"/>
    </source>
</evidence>
<feature type="chain" id="PRO_5002869495" evidence="3">
    <location>
        <begin position="21"/>
        <end position="512"/>
    </location>
</feature>
<reference evidence="4 5" key="2">
    <citation type="journal article" date="2008" name="Nature">
        <title>The Phaeodactylum genome reveals the evolutionary history of diatom genomes.</title>
        <authorList>
            <person name="Bowler C."/>
            <person name="Allen A.E."/>
            <person name="Badger J.H."/>
            <person name="Grimwood J."/>
            <person name="Jabbari K."/>
            <person name="Kuo A."/>
            <person name="Maheswari U."/>
            <person name="Martens C."/>
            <person name="Maumus F."/>
            <person name="Otillar R.P."/>
            <person name="Rayko E."/>
            <person name="Salamov A."/>
            <person name="Vandepoele K."/>
            <person name="Beszteri B."/>
            <person name="Gruber A."/>
            <person name="Heijde M."/>
            <person name="Katinka M."/>
            <person name="Mock T."/>
            <person name="Valentin K."/>
            <person name="Verret F."/>
            <person name="Berges J.A."/>
            <person name="Brownlee C."/>
            <person name="Cadoret J.P."/>
            <person name="Chiovitti A."/>
            <person name="Choi C.J."/>
            <person name="Coesel S."/>
            <person name="De Martino A."/>
            <person name="Detter J.C."/>
            <person name="Durkin C."/>
            <person name="Falciatore A."/>
            <person name="Fournet J."/>
            <person name="Haruta M."/>
            <person name="Huysman M.J."/>
            <person name="Jenkins B.D."/>
            <person name="Jiroutova K."/>
            <person name="Jorgensen R.E."/>
            <person name="Joubert Y."/>
            <person name="Kaplan A."/>
            <person name="Kroger N."/>
            <person name="Kroth P.G."/>
            <person name="La Roche J."/>
            <person name="Lindquist E."/>
            <person name="Lommer M."/>
            <person name="Martin-Jezequel V."/>
            <person name="Lopez P.J."/>
            <person name="Lucas S."/>
            <person name="Mangogna M."/>
            <person name="McGinnis K."/>
            <person name="Medlin L.K."/>
            <person name="Montsant A."/>
            <person name="Oudot-Le Secq M.P."/>
            <person name="Napoli C."/>
            <person name="Obornik M."/>
            <person name="Parker M.S."/>
            <person name="Petit J.L."/>
            <person name="Porcel B.M."/>
            <person name="Poulsen N."/>
            <person name="Robison M."/>
            <person name="Rychlewski L."/>
            <person name="Rynearson T.A."/>
            <person name="Schmutz J."/>
            <person name="Shapiro H."/>
            <person name="Siaut M."/>
            <person name="Stanley M."/>
            <person name="Sussman M.R."/>
            <person name="Taylor A.R."/>
            <person name="Vardi A."/>
            <person name="von Dassow P."/>
            <person name="Vyverman W."/>
            <person name="Willis A."/>
            <person name="Wyrwicz L.S."/>
            <person name="Rokhsar D.S."/>
            <person name="Weissenbach J."/>
            <person name="Armbrust E.V."/>
            <person name="Green B.R."/>
            <person name="Van de Peer Y."/>
            <person name="Grigoriev I.V."/>
        </authorList>
    </citation>
    <scope>NUCLEOTIDE SEQUENCE [LARGE SCALE GENOMIC DNA]</scope>
    <source>
        <strain evidence="4 5">CCMP1335</strain>
    </source>
</reference>
<feature type="signal peptide" evidence="3">
    <location>
        <begin position="1"/>
        <end position="20"/>
    </location>
</feature>
<dbReference type="PaxDb" id="35128-Thaps23191"/>
<reference evidence="4 5" key="1">
    <citation type="journal article" date="2004" name="Science">
        <title>The genome of the diatom Thalassiosira pseudonana: ecology, evolution, and metabolism.</title>
        <authorList>
            <person name="Armbrust E.V."/>
            <person name="Berges J.A."/>
            <person name="Bowler C."/>
            <person name="Green B.R."/>
            <person name="Martinez D."/>
            <person name="Putnam N.H."/>
            <person name="Zhou S."/>
            <person name="Allen A.E."/>
            <person name="Apt K.E."/>
            <person name="Bechner M."/>
            <person name="Brzezinski M.A."/>
            <person name="Chaal B.K."/>
            <person name="Chiovitti A."/>
            <person name="Davis A.K."/>
            <person name="Demarest M.S."/>
            <person name="Detter J.C."/>
            <person name="Glavina T."/>
            <person name="Goodstein D."/>
            <person name="Hadi M.Z."/>
            <person name="Hellsten U."/>
            <person name="Hildebrand M."/>
            <person name="Jenkins B.D."/>
            <person name="Jurka J."/>
            <person name="Kapitonov V.V."/>
            <person name="Kroger N."/>
            <person name="Lau W.W."/>
            <person name="Lane T.W."/>
            <person name="Larimer F.W."/>
            <person name="Lippmeier J.C."/>
            <person name="Lucas S."/>
            <person name="Medina M."/>
            <person name="Montsant A."/>
            <person name="Obornik M."/>
            <person name="Parker M.S."/>
            <person name="Palenik B."/>
            <person name="Pazour G.J."/>
            <person name="Richardson P.M."/>
            <person name="Rynearson T.A."/>
            <person name="Saito M.A."/>
            <person name="Schwartz D.C."/>
            <person name="Thamatrakoln K."/>
            <person name="Valentin K."/>
            <person name="Vardi A."/>
            <person name="Wilkerson F.P."/>
            <person name="Rokhsar D.S."/>
        </authorList>
    </citation>
    <scope>NUCLEOTIDE SEQUENCE [LARGE SCALE GENOMIC DNA]</scope>
    <source>
        <strain evidence="4 5">CCMP1335</strain>
    </source>
</reference>
<proteinExistence type="predicted"/>
<feature type="region of interest" description="Disordered" evidence="1">
    <location>
        <begin position="164"/>
        <end position="211"/>
    </location>
</feature>
<organism evidence="4 5">
    <name type="scientific">Thalassiosira pseudonana</name>
    <name type="common">Marine diatom</name>
    <name type="synonym">Cyclotella nana</name>
    <dbReference type="NCBI Taxonomy" id="35128"/>
    <lineage>
        <taxon>Eukaryota</taxon>
        <taxon>Sar</taxon>
        <taxon>Stramenopiles</taxon>
        <taxon>Ochrophyta</taxon>
        <taxon>Bacillariophyta</taxon>
        <taxon>Coscinodiscophyceae</taxon>
        <taxon>Thalassiosirophycidae</taxon>
        <taxon>Thalassiosirales</taxon>
        <taxon>Thalassiosiraceae</taxon>
        <taxon>Thalassiosira</taxon>
    </lineage>
</organism>
<keyword evidence="2" id="KW-0472">Membrane</keyword>
<dbReference type="OMA" id="CERNDEY"/>
<dbReference type="HOGENOM" id="CLU_532685_0_0_1"/>
<dbReference type="GeneID" id="7453273"/>
<keyword evidence="2" id="KW-1133">Transmembrane helix</keyword>
<feature type="compositionally biased region" description="Acidic residues" evidence="1">
    <location>
        <begin position="164"/>
        <end position="185"/>
    </location>
</feature>
<sequence length="512" mass="56717">MVKFSFLALAGALAASTATAKTIKLGNRNLRRGEPATEALLKRAQPYKKAGTTSSPRKLEEEEIDGSYSLKFSQCLDVKTYNEENFETYASYLAAGTVTSSKSYVLFHVCQGNNCFYESEQDLYIVDLATYLATVAVYHAEQKMNYCDACEQFQDVCVVAEEEVAEEEAADAQEGEENNMEEGQEGQEGGQEGQEGEGQEGEGQEGEGRKLTSRRAEYIDCDKCLAYECYQADAEEGQEQEQNGEDNLDMQVSEFIKKISECEASGSQWNGIDLYYGAICSPYGDGVELAVFVDEDCTMYTTEKSFNNVYNPYANGENYNYLTYAENYIKTAFSDTMSCLEPEYVAYGQEADENQAQEEERYEINEYCQQILQDDAMDYSNGCEANENEEQQQGEQQQEKVVNGYYYDVNFDGEGDINEVCAAVKKMESEGSAFYHAYNEEKSGSWYTRDKKGQIINASQQGSSSGLSGGAIFGIIALIATVVGGAAFVMLKKKSKKGDIAESAEYQGGALS</sequence>
<gene>
    <name evidence="4" type="ORF">THAPSDRAFT_23191</name>
</gene>
<keyword evidence="2" id="KW-0812">Transmembrane</keyword>